<reference evidence="1" key="1">
    <citation type="submission" date="2014-09" db="EMBL/GenBank/DDBJ databases">
        <authorList>
            <person name="Magalhaes I.L.F."/>
            <person name="Oliveira U."/>
            <person name="Santos F.R."/>
            <person name="Vidigal T.H.D.A."/>
            <person name="Brescovit A.D."/>
            <person name="Santos A.J."/>
        </authorList>
    </citation>
    <scope>NUCLEOTIDE SEQUENCE</scope>
    <source>
        <tissue evidence="1">Shoot tissue taken approximately 20 cm above the soil surface</tissue>
    </source>
</reference>
<evidence type="ECO:0000313" key="1">
    <source>
        <dbReference type="EMBL" id="JAD86992.1"/>
    </source>
</evidence>
<name>A0A0A9DTA1_ARUDO</name>
<organism evidence="1">
    <name type="scientific">Arundo donax</name>
    <name type="common">Giant reed</name>
    <name type="synonym">Donax arundinaceus</name>
    <dbReference type="NCBI Taxonomy" id="35708"/>
    <lineage>
        <taxon>Eukaryota</taxon>
        <taxon>Viridiplantae</taxon>
        <taxon>Streptophyta</taxon>
        <taxon>Embryophyta</taxon>
        <taxon>Tracheophyta</taxon>
        <taxon>Spermatophyta</taxon>
        <taxon>Magnoliopsida</taxon>
        <taxon>Liliopsida</taxon>
        <taxon>Poales</taxon>
        <taxon>Poaceae</taxon>
        <taxon>PACMAD clade</taxon>
        <taxon>Arundinoideae</taxon>
        <taxon>Arundineae</taxon>
        <taxon>Arundo</taxon>
    </lineage>
</organism>
<protein>
    <submittedName>
        <fullName evidence="1">Uncharacterized protein</fullName>
    </submittedName>
</protein>
<proteinExistence type="predicted"/>
<dbReference type="EMBL" id="GBRH01210903">
    <property type="protein sequence ID" value="JAD86992.1"/>
    <property type="molecule type" value="Transcribed_RNA"/>
</dbReference>
<accession>A0A0A9DTA1</accession>
<sequence>MCSIMASVVTWIRKEQQIN</sequence>
<reference evidence="1" key="2">
    <citation type="journal article" date="2015" name="Data Brief">
        <title>Shoot transcriptome of the giant reed, Arundo donax.</title>
        <authorList>
            <person name="Barrero R.A."/>
            <person name="Guerrero F.D."/>
            <person name="Moolhuijzen P."/>
            <person name="Goolsby J.A."/>
            <person name="Tidwell J."/>
            <person name="Bellgard S.E."/>
            <person name="Bellgard M.I."/>
        </authorList>
    </citation>
    <scope>NUCLEOTIDE SEQUENCE</scope>
    <source>
        <tissue evidence="1">Shoot tissue taken approximately 20 cm above the soil surface</tissue>
    </source>
</reference>
<dbReference type="AlphaFoldDB" id="A0A0A9DTA1"/>